<protein>
    <submittedName>
        <fullName evidence="1">Uncharacterized protein</fullName>
    </submittedName>
</protein>
<name>A0A0D2XM21_FUSOF</name>
<evidence type="ECO:0000313" key="2">
    <source>
        <dbReference type="Proteomes" id="UP000002489"/>
    </source>
</evidence>
<evidence type="ECO:0000313" key="1">
    <source>
        <dbReference type="EnsemblFungi" id="FOXG_04995P0"/>
    </source>
</evidence>
<reference evidence="2" key="1">
    <citation type="journal article" date="2012" name="Mol. Plant Microbe Interact.">
        <title>A highly conserved effector in Fusarium oxysporum is required for full virulence on Arabidopsis.</title>
        <authorList>
            <person name="Thatcher L.F."/>
            <person name="Gardiner D.M."/>
            <person name="Kazan K."/>
            <person name="Manners J."/>
        </authorList>
    </citation>
    <scope>NUCLEOTIDE SEQUENCE [LARGE SCALE GENOMIC DNA]</scope>
    <source>
        <strain evidence="2">Fo5176</strain>
    </source>
</reference>
<dbReference type="VEuPathDB" id="FungiDB:FOXG_04995"/>
<proteinExistence type="predicted"/>
<gene>
    <name evidence="1" type="primary">28947002</name>
</gene>
<dbReference type="EnsemblFungi" id="FOXG_04995T0">
    <property type="protein sequence ID" value="FOXG_04995P0"/>
    <property type="gene ID" value="FOXG_04995"/>
</dbReference>
<sequence length="116" mass="12868">MATKSVDHPQLTQLAYDMNRTASFVSLKILHKVAVRLTKDKPEDVTNRIDYCCDSISRQIKIEELPVSTHGKITIDGMDLDILFLGAHIKTNFDVVITTVCVLVNLYGATESSVST</sequence>
<accession>A0A0D2XM21</accession>
<organism evidence="1 2">
    <name type="scientific">Fusarium oxysporum (strain Fo5176)</name>
    <name type="common">Fusarium vascular wilt</name>
    <dbReference type="NCBI Taxonomy" id="660025"/>
    <lineage>
        <taxon>Eukaryota</taxon>
        <taxon>Fungi</taxon>
        <taxon>Dikarya</taxon>
        <taxon>Ascomycota</taxon>
        <taxon>Pezizomycotina</taxon>
        <taxon>Sordariomycetes</taxon>
        <taxon>Hypocreomycetidae</taxon>
        <taxon>Hypocreales</taxon>
        <taxon>Nectriaceae</taxon>
        <taxon>Fusarium</taxon>
        <taxon>Fusarium oxysporum species complex</taxon>
    </lineage>
</organism>
<reference evidence="1" key="2">
    <citation type="submission" date="2025-08" db="UniProtKB">
        <authorList>
            <consortium name="EnsemblFungi"/>
        </authorList>
    </citation>
    <scope>IDENTIFICATION</scope>
    <source>
        <strain evidence="1">4287 / CBS 123668 / FGSC 9935 / NRRL 34936</strain>
    </source>
</reference>
<dbReference type="Proteomes" id="UP000002489">
    <property type="component" value="Unassembled WGS sequence"/>
</dbReference>
<dbReference type="AlphaFoldDB" id="A0A0D2XM21"/>